<proteinExistence type="predicted"/>
<evidence type="ECO:0000313" key="3">
    <source>
        <dbReference type="Proteomes" id="UP000824120"/>
    </source>
</evidence>
<sequence length="149" mass="17489">MLYLVILVRDFNMNTITSDNLCENTINLATTNEASSNSSKQFEKWKNDLNDFEYSAPYSLKEVDDRLLKRNTFPESNSSFDDLKIEVKNLKREIKSLKQNQSIYDHRITQIEINNSEERFSENKGKQNDASKLIFAMWQAQLTPFNFET</sequence>
<reference evidence="2 3" key="1">
    <citation type="submission" date="2020-09" db="EMBL/GenBank/DDBJ databases">
        <title>De no assembly of potato wild relative species, Solanum commersonii.</title>
        <authorList>
            <person name="Cho K."/>
        </authorList>
    </citation>
    <scope>NUCLEOTIDE SEQUENCE [LARGE SCALE GENOMIC DNA]</scope>
    <source>
        <strain evidence="2">LZ3.2</strain>
        <tissue evidence="2">Leaf</tissue>
    </source>
</reference>
<feature type="coiled-coil region" evidence="1">
    <location>
        <begin position="80"/>
        <end position="107"/>
    </location>
</feature>
<keyword evidence="3" id="KW-1185">Reference proteome</keyword>
<name>A0A9J6B6Z2_SOLCO</name>
<accession>A0A9J6B6Z2</accession>
<evidence type="ECO:0000313" key="2">
    <source>
        <dbReference type="EMBL" id="KAG5632441.1"/>
    </source>
</evidence>
<dbReference type="Proteomes" id="UP000824120">
    <property type="component" value="Chromosome 1"/>
</dbReference>
<dbReference type="AlphaFoldDB" id="A0A9J6B6Z2"/>
<dbReference type="EMBL" id="JACXVP010000001">
    <property type="protein sequence ID" value="KAG5632441.1"/>
    <property type="molecule type" value="Genomic_DNA"/>
</dbReference>
<evidence type="ECO:0000256" key="1">
    <source>
        <dbReference type="SAM" id="Coils"/>
    </source>
</evidence>
<keyword evidence="1" id="KW-0175">Coiled coil</keyword>
<organism evidence="2 3">
    <name type="scientific">Solanum commersonii</name>
    <name type="common">Commerson's wild potato</name>
    <name type="synonym">Commerson's nightshade</name>
    <dbReference type="NCBI Taxonomy" id="4109"/>
    <lineage>
        <taxon>Eukaryota</taxon>
        <taxon>Viridiplantae</taxon>
        <taxon>Streptophyta</taxon>
        <taxon>Embryophyta</taxon>
        <taxon>Tracheophyta</taxon>
        <taxon>Spermatophyta</taxon>
        <taxon>Magnoliopsida</taxon>
        <taxon>eudicotyledons</taxon>
        <taxon>Gunneridae</taxon>
        <taxon>Pentapetalae</taxon>
        <taxon>asterids</taxon>
        <taxon>lamiids</taxon>
        <taxon>Solanales</taxon>
        <taxon>Solanaceae</taxon>
        <taxon>Solanoideae</taxon>
        <taxon>Solaneae</taxon>
        <taxon>Solanum</taxon>
    </lineage>
</organism>
<comment type="caution">
    <text evidence="2">The sequence shown here is derived from an EMBL/GenBank/DDBJ whole genome shotgun (WGS) entry which is preliminary data.</text>
</comment>
<protein>
    <submittedName>
        <fullName evidence="2">Uncharacterized protein</fullName>
    </submittedName>
</protein>
<gene>
    <name evidence="2" type="ORF">H5410_004158</name>
</gene>